<proteinExistence type="evidence at transcript level"/>
<dbReference type="AlphaFoldDB" id="C4J178"/>
<keyword evidence="1" id="KW-1133">Transmembrane helix</keyword>
<evidence type="ECO:0000256" key="1">
    <source>
        <dbReference type="SAM" id="Phobius"/>
    </source>
</evidence>
<name>C4J178_MAIZE</name>
<feature type="transmembrane region" description="Helical" evidence="1">
    <location>
        <begin position="45"/>
        <end position="66"/>
    </location>
</feature>
<keyword evidence="1" id="KW-0472">Membrane</keyword>
<protein>
    <submittedName>
        <fullName evidence="2">Uncharacterized protein</fullName>
    </submittedName>
</protein>
<reference evidence="2" key="2">
    <citation type="submission" date="2012-06" db="EMBL/GenBank/DDBJ databases">
        <authorList>
            <person name="Yu Y."/>
            <person name="Currie J."/>
            <person name="Lomeli R."/>
            <person name="Angelova A."/>
            <person name="Collura K."/>
            <person name="Wissotski M."/>
            <person name="Campos D."/>
            <person name="Kudrna D."/>
            <person name="Golser W."/>
            <person name="Ashely E."/>
            <person name="Descour A."/>
            <person name="Fernandes J."/>
            <person name="Soderlund C."/>
            <person name="Walbot V."/>
        </authorList>
    </citation>
    <scope>NUCLEOTIDE SEQUENCE</scope>
    <source>
        <strain evidence="2">B73</strain>
    </source>
</reference>
<organism evidence="2">
    <name type="scientific">Zea mays</name>
    <name type="common">Maize</name>
    <dbReference type="NCBI Taxonomy" id="4577"/>
    <lineage>
        <taxon>Eukaryota</taxon>
        <taxon>Viridiplantae</taxon>
        <taxon>Streptophyta</taxon>
        <taxon>Embryophyta</taxon>
        <taxon>Tracheophyta</taxon>
        <taxon>Spermatophyta</taxon>
        <taxon>Magnoliopsida</taxon>
        <taxon>Liliopsida</taxon>
        <taxon>Poales</taxon>
        <taxon>Poaceae</taxon>
        <taxon>PACMAD clade</taxon>
        <taxon>Panicoideae</taxon>
        <taxon>Andropogonodae</taxon>
        <taxon>Andropogoneae</taxon>
        <taxon>Tripsacinae</taxon>
        <taxon>Zea</taxon>
    </lineage>
</organism>
<dbReference type="EMBL" id="BT084575">
    <property type="protein sequence ID" value="ACR34928.1"/>
    <property type="molecule type" value="mRNA"/>
</dbReference>
<accession>C4J178</accession>
<sequence>MCILPRCTFSESLLDLFFEDHCSSIQKKFSCKFRALSMLLWMSDITIRVIAVSVHYIIFILFLSFFSMLKETSNTFTFCNCHKSIPHD</sequence>
<keyword evidence="1" id="KW-0812">Transmembrane</keyword>
<reference evidence="2" key="1">
    <citation type="journal article" date="2009" name="PLoS Genet.">
        <title>Sequencing, mapping, and analysis of 27,455 maize full-length cDNAs.</title>
        <authorList>
            <person name="Soderlund C."/>
            <person name="Descour A."/>
            <person name="Kudrna D."/>
            <person name="Bomhoff M."/>
            <person name="Boyd L."/>
            <person name="Currie J."/>
            <person name="Angelova A."/>
            <person name="Collura K."/>
            <person name="Wissotski M."/>
            <person name="Ashley E."/>
            <person name="Morrow D."/>
            <person name="Fernandes J."/>
            <person name="Walbot V."/>
            <person name="Yu Y."/>
        </authorList>
    </citation>
    <scope>NUCLEOTIDE SEQUENCE</scope>
    <source>
        <strain evidence="2">B73</strain>
    </source>
</reference>
<evidence type="ECO:0000313" key="2">
    <source>
        <dbReference type="EMBL" id="ACR34928.1"/>
    </source>
</evidence>